<keyword evidence="4" id="KW-1185">Reference proteome</keyword>
<accession>A0ABW4THP4</accession>
<feature type="transmembrane region" description="Helical" evidence="2">
    <location>
        <begin position="98"/>
        <end position="121"/>
    </location>
</feature>
<feature type="transmembrane region" description="Helical" evidence="2">
    <location>
        <begin position="41"/>
        <end position="59"/>
    </location>
</feature>
<gene>
    <name evidence="3" type="ORF">ACFSDE_05155</name>
</gene>
<feature type="transmembrane region" description="Helical" evidence="2">
    <location>
        <begin position="66"/>
        <end position="86"/>
    </location>
</feature>
<feature type="compositionally biased region" description="Basic and acidic residues" evidence="1">
    <location>
        <begin position="143"/>
        <end position="152"/>
    </location>
</feature>
<keyword evidence="2" id="KW-1133">Transmembrane helix</keyword>
<evidence type="ECO:0000313" key="3">
    <source>
        <dbReference type="EMBL" id="MFD1946169.1"/>
    </source>
</evidence>
<keyword evidence="2" id="KW-0472">Membrane</keyword>
<reference evidence="4" key="1">
    <citation type="journal article" date="2019" name="Int. J. Syst. Evol. Microbiol.">
        <title>The Global Catalogue of Microorganisms (GCM) 10K type strain sequencing project: providing services to taxonomists for standard genome sequencing and annotation.</title>
        <authorList>
            <consortium name="The Broad Institute Genomics Platform"/>
            <consortium name="The Broad Institute Genome Sequencing Center for Infectious Disease"/>
            <person name="Wu L."/>
            <person name="Ma J."/>
        </authorList>
    </citation>
    <scope>NUCLEOTIDE SEQUENCE [LARGE SCALE GENOMIC DNA]</scope>
    <source>
        <strain evidence="4">CGMCC 1.12477</strain>
    </source>
</reference>
<evidence type="ECO:0000256" key="2">
    <source>
        <dbReference type="SAM" id="Phobius"/>
    </source>
</evidence>
<comment type="caution">
    <text evidence="3">The sequence shown here is derived from an EMBL/GenBank/DDBJ whole genome shotgun (WGS) entry which is preliminary data.</text>
</comment>
<dbReference type="EMBL" id="JBHUGD010000003">
    <property type="protein sequence ID" value="MFD1946169.1"/>
    <property type="molecule type" value="Genomic_DNA"/>
</dbReference>
<organism evidence="3 4">
    <name type="scientific">Nocardioides aestuarii</name>
    <dbReference type="NCBI Taxonomy" id="252231"/>
    <lineage>
        <taxon>Bacteria</taxon>
        <taxon>Bacillati</taxon>
        <taxon>Actinomycetota</taxon>
        <taxon>Actinomycetes</taxon>
        <taxon>Propionibacteriales</taxon>
        <taxon>Nocardioidaceae</taxon>
        <taxon>Nocardioides</taxon>
    </lineage>
</organism>
<dbReference type="RefSeq" id="WP_343916077.1">
    <property type="nucleotide sequence ID" value="NZ_BAAAJT010000002.1"/>
</dbReference>
<keyword evidence="2" id="KW-0812">Transmembrane</keyword>
<name>A0ABW4THP4_9ACTN</name>
<proteinExistence type="predicted"/>
<feature type="region of interest" description="Disordered" evidence="1">
    <location>
        <begin position="143"/>
        <end position="177"/>
    </location>
</feature>
<protein>
    <recommendedName>
        <fullName evidence="5">MFS transporter</fullName>
    </recommendedName>
</protein>
<evidence type="ECO:0000313" key="4">
    <source>
        <dbReference type="Proteomes" id="UP001597351"/>
    </source>
</evidence>
<evidence type="ECO:0000256" key="1">
    <source>
        <dbReference type="SAM" id="MobiDB-lite"/>
    </source>
</evidence>
<feature type="compositionally biased region" description="Pro residues" evidence="1">
    <location>
        <begin position="168"/>
        <end position="177"/>
    </location>
</feature>
<dbReference type="Proteomes" id="UP001597351">
    <property type="component" value="Unassembled WGS sequence"/>
</dbReference>
<sequence length="177" mass="18294">MTVEIRRAPYAAWRALAATVLVMTGAVGAHTTAGGHVPDGAALVALGALVLGGSLLVMHGLVAGRWLLPVVALAQAGLHAAFSSVPSAGEHVHAGHDVWTWQMLLAHGGVTLLTAAIWWLAARAATGVLGALPPLHHRVVVEPPRRPTDAHSPRALARRAHSSVAPRRGPPVLPRPA</sequence>
<feature type="transmembrane region" description="Helical" evidence="2">
    <location>
        <begin position="12"/>
        <end position="29"/>
    </location>
</feature>
<evidence type="ECO:0008006" key="5">
    <source>
        <dbReference type="Google" id="ProtNLM"/>
    </source>
</evidence>